<dbReference type="PANTHER" id="PTHR30486">
    <property type="entry name" value="TWITCHING MOTILITY PROTEIN PILT"/>
    <property type="match status" value="1"/>
</dbReference>
<sequence length="392" mass="43437">MDFTQLLKVMSDRGASDLFVTAGAAPAIKVDGTIKPLTKEVLKPEQARKLVYSTMNDKQLAEFEGTHECNFAISAQGIGRFRVSAFVQRNTPGMVMRRINTYIPSLEELHLPAVLKDLSMTKRGLILFVGGTSTGKSTSLASMIDYRNQHHAGHIITIEDPIEYIHNHRKSIVTQREVGLDTDSYEIALKNTLRQAPDVILMGEIRDAETMKYGLSFAETGHLCMATLHANNANQALDRIISFFGPDHHAQVWMDLSLNLKAIVAQQLLPTVDGTGRRAAIEVLINTPLIQDMVRKGAVHEIKDVIKKSTNLGMQTFDQALFNLYKQGVISYDVALSHADSTNDLRLMIKLNEETHGKSKTVSAKDDSMPSFTLQEEDDNMNLGGVADVKNM</sequence>
<protein>
    <submittedName>
        <fullName evidence="3">PilT/PilU family type 4a pilus ATPase</fullName>
    </submittedName>
</protein>
<dbReference type="Gene3D" id="3.40.50.300">
    <property type="entry name" value="P-loop containing nucleotide triphosphate hydrolases"/>
    <property type="match status" value="1"/>
</dbReference>
<dbReference type="NCBIfam" id="TIGR01420">
    <property type="entry name" value="pilT_fam"/>
    <property type="match status" value="1"/>
</dbReference>
<evidence type="ECO:0000259" key="2">
    <source>
        <dbReference type="PROSITE" id="PS00662"/>
    </source>
</evidence>
<dbReference type="CDD" id="cd01131">
    <property type="entry name" value="PilT"/>
    <property type="match status" value="1"/>
</dbReference>
<dbReference type="InterPro" id="IPR027417">
    <property type="entry name" value="P-loop_NTPase"/>
</dbReference>
<dbReference type="KEGG" id="nik:F5I99_17120"/>
<proteinExistence type="inferred from homology"/>
<gene>
    <name evidence="3" type="ORF">F5I99_17120</name>
</gene>
<dbReference type="AlphaFoldDB" id="A0A5J6LIE8"/>
<name>A0A5J6LIE8_9GAMM</name>
<dbReference type="SUPFAM" id="SSF52540">
    <property type="entry name" value="P-loop containing nucleoside triphosphate hydrolases"/>
    <property type="match status" value="1"/>
</dbReference>
<dbReference type="Proteomes" id="UP000325606">
    <property type="component" value="Chromosome"/>
</dbReference>
<keyword evidence="4" id="KW-1185">Reference proteome</keyword>
<dbReference type="PANTHER" id="PTHR30486:SF12">
    <property type="entry name" value="TYPE IV PILUS ATPASE PILU"/>
    <property type="match status" value="1"/>
</dbReference>
<dbReference type="GO" id="GO:0005524">
    <property type="term" value="F:ATP binding"/>
    <property type="evidence" value="ECO:0007669"/>
    <property type="project" value="InterPro"/>
</dbReference>
<dbReference type="EMBL" id="CP044222">
    <property type="protein sequence ID" value="QEW08076.1"/>
    <property type="molecule type" value="Genomic_DNA"/>
</dbReference>
<dbReference type="InterPro" id="IPR050921">
    <property type="entry name" value="T4SS_GSP_E_ATPase"/>
</dbReference>
<dbReference type="FunFam" id="3.40.50.300:FF:001116">
    <property type="entry name" value="Type IV pili twitching motility protein PilT"/>
    <property type="match status" value="1"/>
</dbReference>
<dbReference type="RefSeq" id="WP_151058136.1">
    <property type="nucleotide sequence ID" value="NZ_CP044222.1"/>
</dbReference>
<evidence type="ECO:0000313" key="4">
    <source>
        <dbReference type="Proteomes" id="UP000325606"/>
    </source>
</evidence>
<evidence type="ECO:0000256" key="1">
    <source>
        <dbReference type="ARBA" id="ARBA00006611"/>
    </source>
</evidence>
<reference evidence="3 4" key="1">
    <citation type="submission" date="2019-09" db="EMBL/GenBank/DDBJ databases">
        <title>Nitrincola iocasae sp. nov., a bacterium isolated from the sediment collected at a cold seep field in South China Sea.</title>
        <authorList>
            <person name="Zhang H."/>
            <person name="Wang H."/>
            <person name="Li C."/>
        </authorList>
    </citation>
    <scope>NUCLEOTIDE SEQUENCE [LARGE SCALE GENOMIC DNA]</scope>
    <source>
        <strain evidence="3 4">KXZD1103</strain>
    </source>
</reference>
<accession>A0A5J6LIE8</accession>
<dbReference type="InterPro" id="IPR006321">
    <property type="entry name" value="PilT/PilU"/>
</dbReference>
<organism evidence="3 4">
    <name type="scientific">Nitrincola iocasae</name>
    <dbReference type="NCBI Taxonomy" id="2614693"/>
    <lineage>
        <taxon>Bacteria</taxon>
        <taxon>Pseudomonadati</taxon>
        <taxon>Pseudomonadota</taxon>
        <taxon>Gammaproteobacteria</taxon>
        <taxon>Oceanospirillales</taxon>
        <taxon>Oceanospirillaceae</taxon>
        <taxon>Nitrincola</taxon>
    </lineage>
</organism>
<evidence type="ECO:0000313" key="3">
    <source>
        <dbReference type="EMBL" id="QEW08076.1"/>
    </source>
</evidence>
<dbReference type="InterPro" id="IPR001482">
    <property type="entry name" value="T2SS/T4SS_dom"/>
</dbReference>
<comment type="similarity">
    <text evidence="1">Belongs to the GSP E family.</text>
</comment>
<feature type="domain" description="Bacterial type II secretion system protein E" evidence="2">
    <location>
        <begin position="193"/>
        <end position="207"/>
    </location>
</feature>
<dbReference type="Gene3D" id="3.30.450.90">
    <property type="match status" value="1"/>
</dbReference>
<dbReference type="GO" id="GO:0016887">
    <property type="term" value="F:ATP hydrolysis activity"/>
    <property type="evidence" value="ECO:0007669"/>
    <property type="project" value="InterPro"/>
</dbReference>
<dbReference type="Pfam" id="PF00437">
    <property type="entry name" value="T2SSE"/>
    <property type="match status" value="1"/>
</dbReference>
<dbReference type="PROSITE" id="PS00662">
    <property type="entry name" value="T2SP_E"/>
    <property type="match status" value="1"/>
</dbReference>